<protein>
    <submittedName>
        <fullName evidence="8">O-antigen/teichoic acid export membrane protein</fullName>
    </submittedName>
</protein>
<dbReference type="OrthoDB" id="9770347at2"/>
<evidence type="ECO:0000313" key="8">
    <source>
        <dbReference type="EMBL" id="PXV62508.1"/>
    </source>
</evidence>
<dbReference type="GO" id="GO:0005886">
    <property type="term" value="C:plasma membrane"/>
    <property type="evidence" value="ECO:0007669"/>
    <property type="project" value="UniProtKB-SubCell"/>
</dbReference>
<evidence type="ECO:0000256" key="6">
    <source>
        <dbReference type="ARBA" id="ARBA00023136"/>
    </source>
</evidence>
<evidence type="ECO:0000256" key="1">
    <source>
        <dbReference type="ARBA" id="ARBA00004651"/>
    </source>
</evidence>
<evidence type="ECO:0000256" key="3">
    <source>
        <dbReference type="ARBA" id="ARBA00022475"/>
    </source>
</evidence>
<feature type="transmembrane region" description="Helical" evidence="7">
    <location>
        <begin position="418"/>
        <end position="436"/>
    </location>
</feature>
<feature type="transmembrane region" description="Helical" evidence="7">
    <location>
        <begin position="357"/>
        <end position="375"/>
    </location>
</feature>
<dbReference type="CDD" id="cd13127">
    <property type="entry name" value="MATE_tuaB_like"/>
    <property type="match status" value="1"/>
</dbReference>
<dbReference type="InterPro" id="IPR050833">
    <property type="entry name" value="Poly_Biosynth_Transport"/>
</dbReference>
<dbReference type="PANTHER" id="PTHR30250">
    <property type="entry name" value="PST FAMILY PREDICTED COLANIC ACID TRANSPORTER"/>
    <property type="match status" value="1"/>
</dbReference>
<evidence type="ECO:0000256" key="2">
    <source>
        <dbReference type="ARBA" id="ARBA00007430"/>
    </source>
</evidence>
<dbReference type="AlphaFoldDB" id="A0A2V3PN84"/>
<feature type="transmembrane region" description="Helical" evidence="7">
    <location>
        <begin position="117"/>
        <end position="138"/>
    </location>
</feature>
<feature type="transmembrane region" description="Helical" evidence="7">
    <location>
        <begin position="318"/>
        <end position="337"/>
    </location>
</feature>
<evidence type="ECO:0000256" key="7">
    <source>
        <dbReference type="SAM" id="Phobius"/>
    </source>
</evidence>
<name>A0A2V3PN84_9BACT</name>
<evidence type="ECO:0000256" key="4">
    <source>
        <dbReference type="ARBA" id="ARBA00022692"/>
    </source>
</evidence>
<feature type="transmembrane region" description="Helical" evidence="7">
    <location>
        <begin position="80"/>
        <end position="105"/>
    </location>
</feature>
<organism evidence="8 9">
    <name type="scientific">Dysgonomonas alginatilytica</name>
    <dbReference type="NCBI Taxonomy" id="1605892"/>
    <lineage>
        <taxon>Bacteria</taxon>
        <taxon>Pseudomonadati</taxon>
        <taxon>Bacteroidota</taxon>
        <taxon>Bacteroidia</taxon>
        <taxon>Bacteroidales</taxon>
        <taxon>Dysgonomonadaceae</taxon>
        <taxon>Dysgonomonas</taxon>
    </lineage>
</organism>
<keyword evidence="9" id="KW-1185">Reference proteome</keyword>
<comment type="caution">
    <text evidence="8">The sequence shown here is derived from an EMBL/GenBank/DDBJ whole genome shotgun (WGS) entry which is preliminary data.</text>
</comment>
<keyword evidence="4 7" id="KW-0812">Transmembrane</keyword>
<evidence type="ECO:0000256" key="5">
    <source>
        <dbReference type="ARBA" id="ARBA00022989"/>
    </source>
</evidence>
<keyword evidence="5 7" id="KW-1133">Transmembrane helix</keyword>
<feature type="transmembrane region" description="Helical" evidence="7">
    <location>
        <begin position="175"/>
        <end position="193"/>
    </location>
</feature>
<dbReference type="RefSeq" id="WP_110311419.1">
    <property type="nucleotide sequence ID" value="NZ_QICL01000019.1"/>
</dbReference>
<evidence type="ECO:0000313" key="9">
    <source>
        <dbReference type="Proteomes" id="UP000247973"/>
    </source>
</evidence>
<dbReference type="Proteomes" id="UP000247973">
    <property type="component" value="Unassembled WGS sequence"/>
</dbReference>
<feature type="transmembrane region" description="Helical" evidence="7">
    <location>
        <begin position="292"/>
        <end position="312"/>
    </location>
</feature>
<comment type="similarity">
    <text evidence="2">Belongs to the polysaccharide synthase family.</text>
</comment>
<gene>
    <name evidence="8" type="ORF">CLV62_11950</name>
</gene>
<feature type="transmembrane region" description="Helical" evidence="7">
    <location>
        <begin position="150"/>
        <end position="169"/>
    </location>
</feature>
<sequence length="484" mass="54319">MKEKTLKEKTVSGLSWSAADKLFQQLFVFVSGVLLARMLDKENYGLIGVLAIFTGMANLLQESGFTTALIRKKNPTQSDYITVFYTNIFIGFTLYIVLFFLAPIISSYYNQPILAPLARFLFLSFLFNSFAIIQNAKLLKEINYKLITKINFFSVLISYSIALLLAYFGYGVWALASQIVVISLIRSACLWIFGKWKPAGHFSGESFKEFFAFGSKLVIGGVLNSFSTNIPQNIIAKQYSLGITGLYNQATKLHNTVFDFLAGTIQSVPFTVLSNIDDNVRLKKAVRKFIRAKAFIVFPLFIGMILVSKPFIISLLRVGWADTVPILQLLCLGGLFASLDSSNTDLLRVKGKSGKILSLEIFRNVLILFVIVISLSFKLDYLYLVGGLSLTYFIKYVVSSYICNKDIDYKMVELLKDLSPYFATTLLAVVCGYMLQYLIGNFLLLTIFQIILVALIYISILYFFGSVIVRDAIGVLTKTILKTK</sequence>
<proteinExistence type="inferred from homology"/>
<comment type="subcellular location">
    <subcellularLocation>
        <location evidence="1">Cell membrane</location>
        <topology evidence="1">Multi-pass membrane protein</topology>
    </subcellularLocation>
</comment>
<feature type="transmembrane region" description="Helical" evidence="7">
    <location>
        <begin position="381"/>
        <end position="398"/>
    </location>
</feature>
<dbReference type="EMBL" id="QICL01000019">
    <property type="protein sequence ID" value="PXV62508.1"/>
    <property type="molecule type" value="Genomic_DNA"/>
</dbReference>
<accession>A0A2V3PN84</accession>
<dbReference type="Pfam" id="PF13440">
    <property type="entry name" value="Polysacc_synt_3"/>
    <property type="match status" value="1"/>
</dbReference>
<keyword evidence="3" id="KW-1003">Cell membrane</keyword>
<reference evidence="8 9" key="1">
    <citation type="submission" date="2018-03" db="EMBL/GenBank/DDBJ databases">
        <title>Genomic Encyclopedia of Archaeal and Bacterial Type Strains, Phase II (KMG-II): from individual species to whole genera.</title>
        <authorList>
            <person name="Goeker M."/>
        </authorList>
    </citation>
    <scope>NUCLEOTIDE SEQUENCE [LARGE SCALE GENOMIC DNA]</scope>
    <source>
        <strain evidence="8 9">DSM 100214</strain>
    </source>
</reference>
<keyword evidence="6 7" id="KW-0472">Membrane</keyword>
<feature type="transmembrane region" description="Helical" evidence="7">
    <location>
        <begin position="442"/>
        <end position="464"/>
    </location>
</feature>
<dbReference type="PANTHER" id="PTHR30250:SF10">
    <property type="entry name" value="LIPOPOLYSACCHARIDE BIOSYNTHESIS PROTEIN WZXC"/>
    <property type="match status" value="1"/>
</dbReference>